<evidence type="ECO:0000313" key="2">
    <source>
        <dbReference type="EMBL" id="RXZ87984.1"/>
    </source>
</evidence>
<name>A0A4Q2M6Y9_9MICO</name>
<proteinExistence type="predicted"/>
<sequence>MRAVAATRHHEPVFSHVSAAIEWGLPIVGPHLQHVHLAADGRRGVHSKNGVVWYHDAITTDDVVERRGVLVTSLERTVRDVACMLPFASAVAVLDHVFRDWIELPDGTRDRGIDQDRFVYELVVGASRRGVRGARAAAAFADPAAESPGESVSRAHMHVMHFPAPVLQARFPRADGSGDDVSDFDWPELDRFGEFDGVGKYIREEFTRGRSTADVVLDEKRREDRIRRHRSHAVRWDWRIALSPRLLREHLIAHGIHPTR</sequence>
<reference evidence="1 4" key="2">
    <citation type="submission" date="2020-07" db="EMBL/GenBank/DDBJ databases">
        <title>Sequencing the genomes of 1000 actinobacteria strains.</title>
        <authorList>
            <person name="Klenk H.-P."/>
        </authorList>
    </citation>
    <scope>NUCLEOTIDE SEQUENCE [LARGE SCALE GENOMIC DNA]</scope>
    <source>
        <strain evidence="1 4">DSM 23870</strain>
    </source>
</reference>
<evidence type="ECO:0000313" key="4">
    <source>
        <dbReference type="Proteomes" id="UP000581087"/>
    </source>
</evidence>
<dbReference type="EMBL" id="JACCBI010000001">
    <property type="protein sequence ID" value="NYD67839.1"/>
    <property type="molecule type" value="Genomic_DNA"/>
</dbReference>
<comment type="caution">
    <text evidence="2">The sequence shown here is derived from an EMBL/GenBank/DDBJ whole genome shotgun (WGS) entry which is preliminary data.</text>
</comment>
<accession>A0A4Q2M6Y9</accession>
<dbReference type="EMBL" id="SDPM01000001">
    <property type="protein sequence ID" value="RXZ87984.1"/>
    <property type="molecule type" value="Genomic_DNA"/>
</dbReference>
<reference evidence="2 3" key="1">
    <citation type="submission" date="2019-01" db="EMBL/GenBank/DDBJ databases">
        <title>Agromyces.</title>
        <authorList>
            <person name="Li J."/>
        </authorList>
    </citation>
    <scope>NUCLEOTIDE SEQUENCE [LARGE SCALE GENOMIC DNA]</scope>
    <source>
        <strain evidence="2 3">DSM 23870</strain>
    </source>
</reference>
<dbReference type="RefSeq" id="WP_129172248.1">
    <property type="nucleotide sequence ID" value="NZ_JACCBI010000001.1"/>
</dbReference>
<keyword evidence="3" id="KW-1185">Reference proteome</keyword>
<evidence type="ECO:0000313" key="1">
    <source>
        <dbReference type="EMBL" id="NYD67839.1"/>
    </source>
</evidence>
<dbReference type="Proteomes" id="UP000292686">
    <property type="component" value="Unassembled WGS sequence"/>
</dbReference>
<dbReference type="AlphaFoldDB" id="A0A4Q2M6Y9"/>
<organism evidence="2 3">
    <name type="scientific">Agromyces atrinae</name>
    <dbReference type="NCBI Taxonomy" id="592376"/>
    <lineage>
        <taxon>Bacteria</taxon>
        <taxon>Bacillati</taxon>
        <taxon>Actinomycetota</taxon>
        <taxon>Actinomycetes</taxon>
        <taxon>Micrococcales</taxon>
        <taxon>Microbacteriaceae</taxon>
        <taxon>Agromyces</taxon>
    </lineage>
</organism>
<dbReference type="OrthoDB" id="5517693at2"/>
<evidence type="ECO:0000313" key="3">
    <source>
        <dbReference type="Proteomes" id="UP000292686"/>
    </source>
</evidence>
<protein>
    <submittedName>
        <fullName evidence="2">Uncharacterized protein</fullName>
    </submittedName>
</protein>
<dbReference type="Proteomes" id="UP000581087">
    <property type="component" value="Unassembled WGS sequence"/>
</dbReference>
<gene>
    <name evidence="1" type="ORF">BJ972_002358</name>
    <name evidence="2" type="ORF">ESP50_01970</name>
</gene>